<proteinExistence type="predicted"/>
<accession>A0ABU3KVE0</accession>
<evidence type="ECO:0000313" key="2">
    <source>
        <dbReference type="Proteomes" id="UP001305027"/>
    </source>
</evidence>
<dbReference type="EMBL" id="JANFPJ010000007">
    <property type="protein sequence ID" value="MDT7525444.1"/>
    <property type="molecule type" value="Genomic_DNA"/>
</dbReference>
<gene>
    <name evidence="1" type="ORF">NOG12_05040</name>
</gene>
<comment type="caution">
    <text evidence="1">The sequence shown here is derived from an EMBL/GenBank/DDBJ whole genome shotgun (WGS) entry which is preliminary data.</text>
</comment>
<dbReference type="RefSeq" id="WP_313932593.1">
    <property type="nucleotide sequence ID" value="NZ_JANFPJ010000007.1"/>
</dbReference>
<name>A0ABU3KVE0_9GAMM</name>
<dbReference type="Proteomes" id="UP001305027">
    <property type="component" value="Unassembled WGS sequence"/>
</dbReference>
<reference evidence="1 2" key="1">
    <citation type="submission" date="2022-07" db="EMBL/GenBank/DDBJ databases">
        <title>Pseudidiomarina sp. nov, a marine bacterium isolated from Pacific Ocean.</title>
        <authorList>
            <person name="Wang Y."/>
        </authorList>
    </citation>
    <scope>NUCLEOTIDE SEQUENCE [LARGE SCALE GENOMIC DNA]</scope>
    <source>
        <strain evidence="1 2">GXY010</strain>
    </source>
</reference>
<organism evidence="1 2">
    <name type="scientific">Pseudidiomarina fusca</name>
    <dbReference type="NCBI Taxonomy" id="2965078"/>
    <lineage>
        <taxon>Bacteria</taxon>
        <taxon>Pseudomonadati</taxon>
        <taxon>Pseudomonadota</taxon>
        <taxon>Gammaproteobacteria</taxon>
        <taxon>Alteromonadales</taxon>
        <taxon>Idiomarinaceae</taxon>
        <taxon>Pseudidiomarina</taxon>
    </lineage>
</organism>
<sequence length="204" mass="23118">MDKYSLKFDALDRESYAVFFSLDEATEKSLSEYPETLSRARGALHFAHLLRSGGEGDGREKMAGSYLRASLAEYVAIDEMAKIELQDKRFSLLDTDCPLPHVLKILRNFQMHIGTTKVTEENMQILYLEEPFTLGKWVVTDIHTGNLLNLHAFQASKKKPPIYSEETATKMVQWLNDAQAAFGFPDLIYRGVMDACNRIGARTC</sequence>
<protein>
    <submittedName>
        <fullName evidence="1">Uncharacterized protein</fullName>
    </submittedName>
</protein>
<keyword evidence="2" id="KW-1185">Reference proteome</keyword>
<evidence type="ECO:0000313" key="1">
    <source>
        <dbReference type="EMBL" id="MDT7525444.1"/>
    </source>
</evidence>